<evidence type="ECO:0000256" key="2">
    <source>
        <dbReference type="ARBA" id="ARBA00010623"/>
    </source>
</evidence>
<keyword evidence="10" id="KW-1185">Reference proteome</keyword>
<keyword evidence="5" id="KW-0472">Membrane</keyword>
<dbReference type="Pfam" id="PF19737">
    <property type="entry name" value="FKTN_N"/>
    <property type="match status" value="1"/>
</dbReference>
<keyword evidence="3" id="KW-0812">Transmembrane</keyword>
<dbReference type="AlphaFoldDB" id="H2Y1K5"/>
<sequence length="469" mass="54629">IARINDKEWDGIVEALNPVVEGGIHSFKAKFLKHAQAIDKGVLESRKTVSIVGDDSVIHQKECLDNFLKVFEDHKIPMILFDTDILPRLFQSMPRSWHDSEHKCKTLCKFHPEEKNVITFAIQGTKFHGLEESIQKELNRRGFTTHITMVADPRYQEKGKPTLIPSYFWAAKKDHVIHIAFLYDRMTTYLWLAPVSPKDWKDTVDVLAPALSDGWHSMERIGAKFPTFPLTIDGHKISVPYHIDKFLKQYKTSRFIECNHKRAQHFKDKFESKLTEKDKNFKASAKKVVATAKKVLDKLNIPFWLSSGTCLGWFRQCDIIPYSVDVDFGVRIEDYDPKLIKRMERAGLPLKNKFGFQNDSFELSFISEEGVKLDIFFFYESKNFMWNGGTQAHDGRKYKYLFPKITLCWTEFVGLKVRIPCEARSYIEANYGHNWMVPVKQWQWNLSPPNVVTNGKWEDSEMEEAVQIY</sequence>
<reference evidence="9" key="3">
    <citation type="submission" date="2025-08" db="UniProtKB">
        <authorList>
            <consortium name="Ensembl"/>
        </authorList>
    </citation>
    <scope>IDENTIFICATION</scope>
</reference>
<dbReference type="Proteomes" id="UP000008144">
    <property type="component" value="Chromosome 10"/>
</dbReference>
<dbReference type="EMBL" id="EAAA01000453">
    <property type="status" value="NOT_ANNOTATED_CDS"/>
    <property type="molecule type" value="Genomic_DNA"/>
</dbReference>
<reference evidence="9" key="4">
    <citation type="submission" date="2025-09" db="UniProtKB">
        <authorList>
            <consortium name="Ensembl"/>
        </authorList>
    </citation>
    <scope>IDENTIFICATION</scope>
</reference>
<dbReference type="Pfam" id="PF04991">
    <property type="entry name" value="LicD"/>
    <property type="match status" value="1"/>
</dbReference>
<comment type="similarity">
    <text evidence="2">Belongs to the LicD transferase family.</text>
</comment>
<evidence type="ECO:0000256" key="1">
    <source>
        <dbReference type="ARBA" id="ARBA00004167"/>
    </source>
</evidence>
<feature type="domain" description="LicD/FKTN/FKRP nucleotidyltransferase" evidence="7">
    <location>
        <begin position="298"/>
        <end position="345"/>
    </location>
</feature>
<name>H2Y1K5_CIOIN</name>
<evidence type="ECO:0000256" key="4">
    <source>
        <dbReference type="ARBA" id="ARBA00022989"/>
    </source>
</evidence>
<organism evidence="9 10">
    <name type="scientific">Ciona intestinalis</name>
    <name type="common">Transparent sea squirt</name>
    <name type="synonym">Ascidia intestinalis</name>
    <dbReference type="NCBI Taxonomy" id="7719"/>
    <lineage>
        <taxon>Eukaryota</taxon>
        <taxon>Metazoa</taxon>
        <taxon>Chordata</taxon>
        <taxon>Tunicata</taxon>
        <taxon>Ascidiacea</taxon>
        <taxon>Phlebobranchia</taxon>
        <taxon>Cionidae</taxon>
        <taxon>Ciona</taxon>
    </lineage>
</organism>
<feature type="domain" description="Ribitol-5-phosphate transferase FKTN N-terminal" evidence="8">
    <location>
        <begin position="26"/>
        <end position="286"/>
    </location>
</feature>
<dbReference type="PANTHER" id="PTHR15407">
    <property type="entry name" value="FUKUTIN-RELATED"/>
    <property type="match status" value="1"/>
</dbReference>
<dbReference type="PANTHER" id="PTHR15407:SF28">
    <property type="entry name" value="RIBITOL-5-PHOSPHATE TRANSFERASE FKTN"/>
    <property type="match status" value="1"/>
</dbReference>
<dbReference type="GeneTree" id="ENSGT00390000014471"/>
<dbReference type="GO" id="GO:0000139">
    <property type="term" value="C:Golgi membrane"/>
    <property type="evidence" value="ECO:0000318"/>
    <property type="project" value="GO_Central"/>
</dbReference>
<dbReference type="GO" id="GO:0009100">
    <property type="term" value="P:glycoprotein metabolic process"/>
    <property type="evidence" value="ECO:0007669"/>
    <property type="project" value="UniProtKB-ARBA"/>
</dbReference>
<evidence type="ECO:0000256" key="3">
    <source>
        <dbReference type="ARBA" id="ARBA00022692"/>
    </source>
</evidence>
<dbReference type="InParanoid" id="H2Y1K5"/>
<protein>
    <recommendedName>
        <fullName evidence="6">Ribitol-5-phosphate transferase</fullName>
    </recommendedName>
</protein>
<evidence type="ECO:0000256" key="6">
    <source>
        <dbReference type="ARBA" id="ARBA00033332"/>
    </source>
</evidence>
<evidence type="ECO:0000259" key="8">
    <source>
        <dbReference type="Pfam" id="PF19737"/>
    </source>
</evidence>
<reference evidence="10" key="1">
    <citation type="journal article" date="2002" name="Science">
        <title>The draft genome of Ciona intestinalis: insights into chordate and vertebrate origins.</title>
        <authorList>
            <person name="Dehal P."/>
            <person name="Satou Y."/>
            <person name="Campbell R.K."/>
            <person name="Chapman J."/>
            <person name="Degnan B."/>
            <person name="De Tomaso A."/>
            <person name="Davidson B."/>
            <person name="Di Gregorio A."/>
            <person name="Gelpke M."/>
            <person name="Goodstein D.M."/>
            <person name="Harafuji N."/>
            <person name="Hastings K.E."/>
            <person name="Ho I."/>
            <person name="Hotta K."/>
            <person name="Huang W."/>
            <person name="Kawashima T."/>
            <person name="Lemaire P."/>
            <person name="Martinez D."/>
            <person name="Meinertzhagen I.A."/>
            <person name="Necula S."/>
            <person name="Nonaka M."/>
            <person name="Putnam N."/>
            <person name="Rash S."/>
            <person name="Saiga H."/>
            <person name="Satake M."/>
            <person name="Terry A."/>
            <person name="Yamada L."/>
            <person name="Wang H.G."/>
            <person name="Awazu S."/>
            <person name="Azumi K."/>
            <person name="Boore J."/>
            <person name="Branno M."/>
            <person name="Chin-Bow S."/>
            <person name="DeSantis R."/>
            <person name="Doyle S."/>
            <person name="Francino P."/>
            <person name="Keys D.N."/>
            <person name="Haga S."/>
            <person name="Hayashi H."/>
            <person name="Hino K."/>
            <person name="Imai K.S."/>
            <person name="Inaba K."/>
            <person name="Kano S."/>
            <person name="Kobayashi K."/>
            <person name="Kobayashi M."/>
            <person name="Lee B.I."/>
            <person name="Makabe K.W."/>
            <person name="Manohar C."/>
            <person name="Matassi G."/>
            <person name="Medina M."/>
            <person name="Mochizuki Y."/>
            <person name="Mount S."/>
            <person name="Morishita T."/>
            <person name="Miura S."/>
            <person name="Nakayama A."/>
            <person name="Nishizaka S."/>
            <person name="Nomoto H."/>
            <person name="Ohta F."/>
            <person name="Oishi K."/>
            <person name="Rigoutsos I."/>
            <person name="Sano M."/>
            <person name="Sasaki A."/>
            <person name="Sasakura Y."/>
            <person name="Shoguchi E."/>
            <person name="Shin-i T."/>
            <person name="Spagnuolo A."/>
            <person name="Stainier D."/>
            <person name="Suzuki M.M."/>
            <person name="Tassy O."/>
            <person name="Takatori N."/>
            <person name="Tokuoka M."/>
            <person name="Yagi K."/>
            <person name="Yoshizaki F."/>
            <person name="Wada S."/>
            <person name="Zhang C."/>
            <person name="Hyatt P.D."/>
            <person name="Larimer F."/>
            <person name="Detter C."/>
            <person name="Doggett N."/>
            <person name="Glavina T."/>
            <person name="Hawkins T."/>
            <person name="Richardson P."/>
            <person name="Lucas S."/>
            <person name="Kohara Y."/>
            <person name="Levine M."/>
            <person name="Satoh N."/>
            <person name="Rokhsar D.S."/>
        </authorList>
    </citation>
    <scope>NUCLEOTIDE SEQUENCE [LARGE SCALE GENOMIC DNA]</scope>
</reference>
<evidence type="ECO:0000259" key="7">
    <source>
        <dbReference type="Pfam" id="PF04991"/>
    </source>
</evidence>
<evidence type="ECO:0000313" key="9">
    <source>
        <dbReference type="Ensembl" id="ENSCINP00000035789.1"/>
    </source>
</evidence>
<comment type="subcellular location">
    <subcellularLocation>
        <location evidence="1">Membrane</location>
        <topology evidence="1">Single-pass membrane protein</topology>
    </subcellularLocation>
</comment>
<proteinExistence type="inferred from homology"/>
<dbReference type="InterPro" id="IPR007074">
    <property type="entry name" value="LicD/FKTN/FKRP_NTP_transf"/>
</dbReference>
<evidence type="ECO:0000313" key="10">
    <source>
        <dbReference type="Proteomes" id="UP000008144"/>
    </source>
</evidence>
<dbReference type="InterPro" id="IPR045587">
    <property type="entry name" value="FKTN_N"/>
</dbReference>
<reference evidence="9" key="2">
    <citation type="journal article" date="2008" name="Genome Biol.">
        <title>Improved genome assembly and evidence-based global gene model set for the chordate Ciona intestinalis: new insight into intron and operon populations.</title>
        <authorList>
            <person name="Satou Y."/>
            <person name="Mineta K."/>
            <person name="Ogasawara M."/>
            <person name="Sasakura Y."/>
            <person name="Shoguchi E."/>
            <person name="Ueno K."/>
            <person name="Yamada L."/>
            <person name="Matsumoto J."/>
            <person name="Wasserscheid J."/>
            <person name="Dewar K."/>
            <person name="Wiley G.B."/>
            <person name="Macmil S.L."/>
            <person name="Roe B.A."/>
            <person name="Zeller R.W."/>
            <person name="Hastings K.E."/>
            <person name="Lemaire P."/>
            <person name="Lindquist E."/>
            <person name="Endo T."/>
            <person name="Hotta K."/>
            <person name="Inaba K."/>
        </authorList>
    </citation>
    <scope>NUCLEOTIDE SEQUENCE [LARGE SCALE GENOMIC DNA]</scope>
    <source>
        <strain evidence="9">wild type</strain>
    </source>
</reference>
<dbReference type="InterPro" id="IPR009644">
    <property type="entry name" value="FKTN/MNN4/W02B3.4-1"/>
</dbReference>
<evidence type="ECO:0000256" key="5">
    <source>
        <dbReference type="ARBA" id="ARBA00023136"/>
    </source>
</evidence>
<dbReference type="HOGENOM" id="CLU_047572_0_0_1"/>
<dbReference type="Ensembl" id="ENSCINT00000036391.1">
    <property type="protein sequence ID" value="ENSCINP00000035789.1"/>
    <property type="gene ID" value="ENSCING00000024128.1"/>
</dbReference>
<dbReference type="STRING" id="7719.ENSCINP00000035789"/>
<dbReference type="OMA" id="PCETEKY"/>
<keyword evidence="4" id="KW-1133">Transmembrane helix</keyword>
<accession>H2Y1K5</accession>